<gene>
    <name evidence="1" type="ORF">C731_4351</name>
</gene>
<dbReference type="Gene3D" id="3.10.450.50">
    <property type="match status" value="1"/>
</dbReference>
<accession>K5BCJ3</accession>
<dbReference type="InterPro" id="IPR037401">
    <property type="entry name" value="SnoaL-like"/>
</dbReference>
<organism evidence="1 2">
    <name type="scientific">Mycolicibacterium hassiacum (strain DSM 44199 / CIP 105218 / JCM 12690 / 3849)</name>
    <name type="common">Mycobacterium hassiacum</name>
    <dbReference type="NCBI Taxonomy" id="1122247"/>
    <lineage>
        <taxon>Bacteria</taxon>
        <taxon>Bacillati</taxon>
        <taxon>Actinomycetota</taxon>
        <taxon>Actinomycetes</taxon>
        <taxon>Mycobacteriales</taxon>
        <taxon>Mycobacteriaceae</taxon>
        <taxon>Mycolicibacterium</taxon>
    </lineage>
</organism>
<dbReference type="PATRIC" id="fig|1122247.3.peg.4171"/>
<dbReference type="Pfam" id="PF13577">
    <property type="entry name" value="SnoaL_4"/>
    <property type="match status" value="1"/>
</dbReference>
<proteinExistence type="predicted"/>
<keyword evidence="2" id="KW-1185">Reference proteome</keyword>
<name>K5BCJ3_MYCHD</name>
<reference evidence="1 2" key="1">
    <citation type="journal article" date="2012" name="J. Bacteriol.">
        <title>Genome sequence of Mycobacterium hassiacum DSM 44199, a rare source of heat-stable mycobacterial proteins.</title>
        <authorList>
            <person name="Tiago I."/>
            <person name="Maranha A."/>
            <person name="Mendes V."/>
            <person name="Alarico S."/>
            <person name="Moynihan P.J."/>
            <person name="Clarke A.J."/>
            <person name="Macedo-Ribeiro S."/>
            <person name="Pereira P.J."/>
            <person name="Empadinhas N."/>
        </authorList>
    </citation>
    <scope>NUCLEOTIDE SEQUENCE [LARGE SCALE GENOMIC DNA]</scope>
    <source>
        <strain evidence="2">DSM 44199 / CIP 105218 / JCM 12690 / 3849</strain>
    </source>
</reference>
<protein>
    <submittedName>
        <fullName evidence="1">Lumazine-binding family protein</fullName>
    </submittedName>
</protein>
<dbReference type="OrthoDB" id="1492465at2"/>
<dbReference type="InterPro" id="IPR032710">
    <property type="entry name" value="NTF2-like_dom_sf"/>
</dbReference>
<dbReference type="AlphaFoldDB" id="K5BCJ3"/>
<dbReference type="Proteomes" id="UP000006265">
    <property type="component" value="Unassembled WGS sequence"/>
</dbReference>
<comment type="caution">
    <text evidence="1">The sequence shown here is derived from an EMBL/GenBank/DDBJ whole genome shotgun (WGS) entry which is preliminary data.</text>
</comment>
<dbReference type="SUPFAM" id="SSF54427">
    <property type="entry name" value="NTF2-like"/>
    <property type="match status" value="1"/>
</dbReference>
<dbReference type="CDD" id="cd00531">
    <property type="entry name" value="NTF2_like"/>
    <property type="match status" value="1"/>
</dbReference>
<dbReference type="RefSeq" id="WP_005631550.1">
    <property type="nucleotide sequence ID" value="NZ_AMRA01000123.1"/>
</dbReference>
<sequence>MPDPVRRLLDREEIRDVIHRYVRGVDRRDYELIRSCYHPDGVDRHPGFTGRRDAYVDWLRTILPRYAFTVHFIGNVLIELDDDTAAVESYAVAYHADADPASQRGNVIAGIRYADRFTRGESGWRIADRTVITDWAHLWQPDRALAARFTPNGAPAPDDVTYRMGFAAHPLSSHGSDAVDLEV</sequence>
<dbReference type="STRING" id="1122247.GCA_000379865_00320"/>
<dbReference type="EMBL" id="AMRA01000123">
    <property type="protein sequence ID" value="EKF21612.1"/>
    <property type="molecule type" value="Genomic_DNA"/>
</dbReference>
<evidence type="ECO:0000313" key="1">
    <source>
        <dbReference type="EMBL" id="EKF21612.1"/>
    </source>
</evidence>
<dbReference type="eggNOG" id="COG5517">
    <property type="taxonomic scope" value="Bacteria"/>
</dbReference>
<evidence type="ECO:0000313" key="2">
    <source>
        <dbReference type="Proteomes" id="UP000006265"/>
    </source>
</evidence>